<evidence type="ECO:0000313" key="1">
    <source>
        <dbReference type="EMBL" id="KAL0108647.1"/>
    </source>
</evidence>
<dbReference type="AlphaFoldDB" id="A0AAW2EZU8"/>
<evidence type="ECO:0000313" key="2">
    <source>
        <dbReference type="Proteomes" id="UP001430953"/>
    </source>
</evidence>
<name>A0AAW2EZU8_9HYME</name>
<dbReference type="Proteomes" id="UP001430953">
    <property type="component" value="Unassembled WGS sequence"/>
</dbReference>
<accession>A0AAW2EZU8</accession>
<comment type="caution">
    <text evidence="1">The sequence shown here is derived from an EMBL/GenBank/DDBJ whole genome shotgun (WGS) entry which is preliminary data.</text>
</comment>
<proteinExistence type="predicted"/>
<gene>
    <name evidence="1" type="ORF">PUN28_015244</name>
</gene>
<dbReference type="EMBL" id="JADYXP020000016">
    <property type="protein sequence ID" value="KAL0108647.1"/>
    <property type="molecule type" value="Genomic_DNA"/>
</dbReference>
<keyword evidence="2" id="KW-1185">Reference proteome</keyword>
<reference evidence="1 2" key="1">
    <citation type="submission" date="2023-03" db="EMBL/GenBank/DDBJ databases">
        <title>High recombination rates correlate with genetic variation in Cardiocondyla obscurior ants.</title>
        <authorList>
            <person name="Errbii M."/>
        </authorList>
    </citation>
    <scope>NUCLEOTIDE SEQUENCE [LARGE SCALE GENOMIC DNA]</scope>
    <source>
        <strain evidence="1">Alpha-2009</strain>
        <tissue evidence="1">Whole body</tissue>
    </source>
</reference>
<sequence>MPKLHKNSKTAFERRMYMRRLIKLNLAYTEKSKIYRDMVLKDLSHKFVGQLYQLGVITTRHYDVVRAFKMATQAASCYIEDSEALLDLMRDHDLDSTPVTVPSFSLLYYSTDGGVLCSQNDCNYDANEIDIYPEIKEEHVIGDDNPPNIKLESGAILVNASPIGDISHFSPPAPKYIFDETSAYASCSTDSDCLFDPQGSKSIAPLEQSNSPFMNVVITRHLSNYLSCADKIRLRLAYPENLILKENLKACMTGLSAVIPRDCYHYADTSVSGVIADRIANPIPGDVKIIPPRGSAYLIARWSKFFGDFSTNTNWKIDTSYVFPIQNYIGCLCKSPLYKTPSLLLNLAFRQYVYMCGRRSPEYSCGSLVYGVT</sequence>
<protein>
    <submittedName>
        <fullName evidence="1">Uncharacterized protein</fullName>
    </submittedName>
</protein>
<organism evidence="1 2">
    <name type="scientific">Cardiocondyla obscurior</name>
    <dbReference type="NCBI Taxonomy" id="286306"/>
    <lineage>
        <taxon>Eukaryota</taxon>
        <taxon>Metazoa</taxon>
        <taxon>Ecdysozoa</taxon>
        <taxon>Arthropoda</taxon>
        <taxon>Hexapoda</taxon>
        <taxon>Insecta</taxon>
        <taxon>Pterygota</taxon>
        <taxon>Neoptera</taxon>
        <taxon>Endopterygota</taxon>
        <taxon>Hymenoptera</taxon>
        <taxon>Apocrita</taxon>
        <taxon>Aculeata</taxon>
        <taxon>Formicoidea</taxon>
        <taxon>Formicidae</taxon>
        <taxon>Myrmicinae</taxon>
        <taxon>Cardiocondyla</taxon>
    </lineage>
</organism>